<evidence type="ECO:0000259" key="4">
    <source>
        <dbReference type="PROSITE" id="PS01124"/>
    </source>
</evidence>
<accession>A0A926HTZ0</accession>
<dbReference type="InterPro" id="IPR009057">
    <property type="entry name" value="Homeodomain-like_sf"/>
</dbReference>
<dbReference type="SUPFAM" id="SSF50939">
    <property type="entry name" value="Sialidases"/>
    <property type="match status" value="1"/>
</dbReference>
<evidence type="ECO:0000256" key="1">
    <source>
        <dbReference type="ARBA" id="ARBA00023015"/>
    </source>
</evidence>
<feature type="domain" description="HTH araC/xylS-type" evidence="4">
    <location>
        <begin position="453"/>
        <end position="551"/>
    </location>
</feature>
<comment type="caution">
    <text evidence="5">The sequence shown here is derived from an EMBL/GenBank/DDBJ whole genome shotgun (WGS) entry which is preliminary data.</text>
</comment>
<dbReference type="InterPro" id="IPR036278">
    <property type="entry name" value="Sialidase_sf"/>
</dbReference>
<dbReference type="Pfam" id="PF12833">
    <property type="entry name" value="HTH_18"/>
    <property type="match status" value="1"/>
</dbReference>
<dbReference type="EMBL" id="JACRSU010000001">
    <property type="protein sequence ID" value="MBC8540032.1"/>
    <property type="molecule type" value="Genomic_DNA"/>
</dbReference>
<dbReference type="Gene3D" id="2.120.10.10">
    <property type="match status" value="1"/>
</dbReference>
<evidence type="ECO:0000256" key="2">
    <source>
        <dbReference type="ARBA" id="ARBA00023125"/>
    </source>
</evidence>
<dbReference type="GO" id="GO:0003700">
    <property type="term" value="F:DNA-binding transcription factor activity"/>
    <property type="evidence" value="ECO:0007669"/>
    <property type="project" value="InterPro"/>
</dbReference>
<dbReference type="Proteomes" id="UP000611762">
    <property type="component" value="Unassembled WGS sequence"/>
</dbReference>
<dbReference type="SUPFAM" id="SSF46689">
    <property type="entry name" value="Homeodomain-like"/>
    <property type="match status" value="2"/>
</dbReference>
<keyword evidence="3" id="KW-0804">Transcription</keyword>
<dbReference type="PANTHER" id="PTHR43752:SF2">
    <property type="entry name" value="BNR_ASP-BOX REPEAT FAMILY PROTEIN"/>
    <property type="match status" value="1"/>
</dbReference>
<sequence length="553" mass="61984">MLITKNEQLKKFAPETRLWQGIPAIEKTRGGKLFAALYSGNTKETVGNYCALLVSTDDGKTWADPVAVAYIGEHGRCYDPCLWIDPNGRLWFIWAEHPARCVKAVICDNPDAEPLVWSDEFCLSGEVMLNKPIVLTSGEWLFPSAFWDGRLYGFPGQQDVFGESTVGGSAVLKSADRGKTISRIGGAIVPSRSFDEHMLLEKQDGTVHMYVRTTYGIGESVSYDRGKTWTTAFDSKLGGPCSRFHIRRLRSGSVLLINHVNFTGRNNLTALISDDDGATWKWSLLLDGRNDVSYPDVTEDGDGNIYVIYDRERGCFKKSMAEALKDAREILLCKFTEDDIKAGRGENIKRSTVSRLGEYRGEDKNPYGELALYSDEEYIKLLVNTAEPQDALEKIFSRFGVSCSQMHQIDRRALDGAISELLVSGASLALVERVVSILSANKTVSDGAGAVFGRMMDYISENLTQDFTLDDMAERLSASKFYLCHLFKEKTGTSVYRYRQELRLSKAKKLLLETEFSLGDIAEQSGFCDQSYFTKLFKLLENITPTEYRKLNK</sequence>
<keyword evidence="6" id="KW-1185">Reference proteome</keyword>
<dbReference type="InterPro" id="IPR018062">
    <property type="entry name" value="HTH_AraC-typ_CS"/>
</dbReference>
<evidence type="ECO:0000313" key="6">
    <source>
        <dbReference type="Proteomes" id="UP000611762"/>
    </source>
</evidence>
<dbReference type="InterPro" id="IPR018060">
    <property type="entry name" value="HTH_AraC"/>
</dbReference>
<dbReference type="RefSeq" id="WP_249311168.1">
    <property type="nucleotide sequence ID" value="NZ_JACRSU010000001.1"/>
</dbReference>
<dbReference type="CDD" id="cd15482">
    <property type="entry name" value="Sialidase_non-viral"/>
    <property type="match status" value="1"/>
</dbReference>
<dbReference type="InterPro" id="IPR011040">
    <property type="entry name" value="Sialidase"/>
</dbReference>
<dbReference type="Gene3D" id="1.10.10.60">
    <property type="entry name" value="Homeodomain-like"/>
    <property type="match status" value="2"/>
</dbReference>
<dbReference type="GO" id="GO:0043565">
    <property type="term" value="F:sequence-specific DNA binding"/>
    <property type="evidence" value="ECO:0007669"/>
    <property type="project" value="InterPro"/>
</dbReference>
<proteinExistence type="predicted"/>
<name>A0A926HTZ0_9FIRM</name>
<dbReference type="SMART" id="SM00342">
    <property type="entry name" value="HTH_ARAC"/>
    <property type="match status" value="1"/>
</dbReference>
<protein>
    <submittedName>
        <fullName evidence="5">Helix-turn-helix domain-containing protein</fullName>
    </submittedName>
</protein>
<keyword evidence="2" id="KW-0238">DNA-binding</keyword>
<keyword evidence="1" id="KW-0805">Transcription regulation</keyword>
<dbReference type="PANTHER" id="PTHR43752">
    <property type="entry name" value="BNR/ASP-BOX REPEAT FAMILY PROTEIN"/>
    <property type="match status" value="1"/>
</dbReference>
<evidence type="ECO:0000313" key="5">
    <source>
        <dbReference type="EMBL" id="MBC8540032.1"/>
    </source>
</evidence>
<dbReference type="PROSITE" id="PS00041">
    <property type="entry name" value="HTH_ARAC_FAMILY_1"/>
    <property type="match status" value="1"/>
</dbReference>
<dbReference type="AlphaFoldDB" id="A0A926HTZ0"/>
<gene>
    <name evidence="5" type="ORF">H8698_03450</name>
</gene>
<dbReference type="Pfam" id="PF13088">
    <property type="entry name" value="BNR_2"/>
    <property type="match status" value="1"/>
</dbReference>
<evidence type="ECO:0000256" key="3">
    <source>
        <dbReference type="ARBA" id="ARBA00023163"/>
    </source>
</evidence>
<reference evidence="5" key="1">
    <citation type="submission" date="2020-08" db="EMBL/GenBank/DDBJ databases">
        <title>Genome public.</title>
        <authorList>
            <person name="Liu C."/>
            <person name="Sun Q."/>
        </authorList>
    </citation>
    <scope>NUCLEOTIDE SEQUENCE</scope>
    <source>
        <strain evidence="5">H8</strain>
    </source>
</reference>
<organism evidence="5 6">
    <name type="scientific">Congzhengia minquanensis</name>
    <dbReference type="NCBI Taxonomy" id="2763657"/>
    <lineage>
        <taxon>Bacteria</taxon>
        <taxon>Bacillati</taxon>
        <taxon>Bacillota</taxon>
        <taxon>Clostridia</taxon>
        <taxon>Eubacteriales</taxon>
        <taxon>Oscillospiraceae</taxon>
        <taxon>Congzhengia</taxon>
    </lineage>
</organism>
<dbReference type="PROSITE" id="PS01124">
    <property type="entry name" value="HTH_ARAC_FAMILY_2"/>
    <property type="match status" value="1"/>
</dbReference>